<accession>A0A0K2SJK1</accession>
<dbReference type="InterPro" id="IPR002781">
    <property type="entry name" value="TM_pro_TauE-like"/>
</dbReference>
<feature type="transmembrane region" description="Helical" evidence="5">
    <location>
        <begin position="71"/>
        <end position="93"/>
    </location>
</feature>
<proteinExistence type="inferred from homology"/>
<comment type="similarity">
    <text evidence="5">Belongs to the 4-toluene sulfonate uptake permease (TSUP) (TC 2.A.102) family.</text>
</comment>
<evidence type="ECO:0000256" key="1">
    <source>
        <dbReference type="ARBA" id="ARBA00004141"/>
    </source>
</evidence>
<dbReference type="PANTHER" id="PTHR43483:SF3">
    <property type="entry name" value="MEMBRANE TRANSPORTER PROTEIN HI_0806-RELATED"/>
    <property type="match status" value="1"/>
</dbReference>
<reference evidence="7" key="2">
    <citation type="journal article" date="2016" name="Int. J. Syst. Evol. Microbiol.">
        <title>Complete genome sequence and cell structure of Limnochorda pilosa, a Gram-negative spore-former within the phylum Firmicutes.</title>
        <authorList>
            <person name="Watanabe M."/>
            <person name="Kojima H."/>
            <person name="Fukui M."/>
        </authorList>
    </citation>
    <scope>NUCLEOTIDE SEQUENCE [LARGE SCALE GENOMIC DNA]</scope>
    <source>
        <strain evidence="7">HC45</strain>
    </source>
</reference>
<dbReference type="Proteomes" id="UP000065807">
    <property type="component" value="Chromosome"/>
</dbReference>
<dbReference type="GO" id="GO:0005886">
    <property type="term" value="C:plasma membrane"/>
    <property type="evidence" value="ECO:0007669"/>
    <property type="project" value="UniProtKB-SubCell"/>
</dbReference>
<keyword evidence="2 5" id="KW-0812">Transmembrane</keyword>
<organism evidence="6 7">
    <name type="scientific">Limnochorda pilosa</name>
    <dbReference type="NCBI Taxonomy" id="1555112"/>
    <lineage>
        <taxon>Bacteria</taxon>
        <taxon>Bacillati</taxon>
        <taxon>Bacillota</taxon>
        <taxon>Limnochordia</taxon>
        <taxon>Limnochordales</taxon>
        <taxon>Limnochordaceae</taxon>
        <taxon>Limnochorda</taxon>
    </lineage>
</organism>
<dbReference type="AlphaFoldDB" id="A0A0K2SJK1"/>
<dbReference type="KEGG" id="lpil:LIP_1419"/>
<dbReference type="EMBL" id="AP014924">
    <property type="protein sequence ID" value="BAS27270.1"/>
    <property type="molecule type" value="Genomic_DNA"/>
</dbReference>
<evidence type="ECO:0000256" key="3">
    <source>
        <dbReference type="ARBA" id="ARBA00022989"/>
    </source>
</evidence>
<gene>
    <name evidence="6" type="ORF">LIP_1419</name>
</gene>
<comment type="subcellular location">
    <subcellularLocation>
        <location evidence="5">Cell membrane</location>
        <topology evidence="5">Multi-pass membrane protein</topology>
    </subcellularLocation>
    <subcellularLocation>
        <location evidence="1">Membrane</location>
        <topology evidence="1">Multi-pass membrane protein</topology>
    </subcellularLocation>
</comment>
<dbReference type="RefSeq" id="WP_068135897.1">
    <property type="nucleotide sequence ID" value="NZ_AP014924.1"/>
</dbReference>
<evidence type="ECO:0000256" key="5">
    <source>
        <dbReference type="RuleBase" id="RU363041"/>
    </source>
</evidence>
<evidence type="ECO:0000313" key="6">
    <source>
        <dbReference type="EMBL" id="BAS27270.1"/>
    </source>
</evidence>
<evidence type="ECO:0000256" key="2">
    <source>
        <dbReference type="ARBA" id="ARBA00022692"/>
    </source>
</evidence>
<protein>
    <recommendedName>
        <fullName evidence="5">Probable membrane transporter protein</fullName>
    </recommendedName>
</protein>
<keyword evidence="7" id="KW-1185">Reference proteome</keyword>
<keyword evidence="3 5" id="KW-1133">Transmembrane helix</keyword>
<name>A0A0K2SJK1_LIMPI</name>
<evidence type="ECO:0000256" key="4">
    <source>
        <dbReference type="ARBA" id="ARBA00023136"/>
    </source>
</evidence>
<dbReference type="PANTHER" id="PTHR43483">
    <property type="entry name" value="MEMBRANE TRANSPORTER PROTEIN HI_0806-RELATED"/>
    <property type="match status" value="1"/>
</dbReference>
<feature type="transmembrane region" description="Helical" evidence="5">
    <location>
        <begin position="99"/>
        <end position="116"/>
    </location>
</feature>
<keyword evidence="5" id="KW-1003">Cell membrane</keyword>
<feature type="transmembrane region" description="Helical" evidence="5">
    <location>
        <begin position="42"/>
        <end position="59"/>
    </location>
</feature>
<keyword evidence="4 5" id="KW-0472">Membrane</keyword>
<dbReference type="STRING" id="1555112.LIP_1419"/>
<dbReference type="Pfam" id="PF01925">
    <property type="entry name" value="TauE"/>
    <property type="match status" value="1"/>
</dbReference>
<reference evidence="7" key="1">
    <citation type="submission" date="2015-07" db="EMBL/GenBank/DDBJ databases">
        <title>Complete genome sequence and phylogenetic analysis of Limnochorda pilosa.</title>
        <authorList>
            <person name="Watanabe M."/>
            <person name="Kojima H."/>
            <person name="Fukui M."/>
        </authorList>
    </citation>
    <scope>NUCLEOTIDE SEQUENCE [LARGE SCALE GENOMIC DNA]</scope>
    <source>
        <strain evidence="7">HC45</strain>
    </source>
</reference>
<sequence length="127" mass="13056">MQILFGLGLGLFMGTLSGLGVGGGKLVVPVLVLLLGFSQQLAQGAVLLAFLPLAALAVVQHWRQGTFDARTAWRVLPTAVGGAALGASLALIISPDGLRRAYGLFLVAVGLFEWFTRGGESPAAPKG</sequence>
<evidence type="ECO:0000313" key="7">
    <source>
        <dbReference type="Proteomes" id="UP000065807"/>
    </source>
</evidence>